<dbReference type="InterPro" id="IPR023485">
    <property type="entry name" value="Ptyr_pPase"/>
</dbReference>
<protein>
    <recommendedName>
        <fullName evidence="2">protein-tyrosine-phosphatase</fullName>
        <ecNumber evidence="2">3.1.3.48</ecNumber>
    </recommendedName>
</protein>
<dbReference type="AlphaFoldDB" id="A0A419S7B1"/>
<comment type="caution">
    <text evidence="7">The sequence shown here is derived from an EMBL/GenBank/DDBJ whole genome shotgun (WGS) entry which is preliminary data.</text>
</comment>
<dbReference type="RefSeq" id="WP_120181238.1">
    <property type="nucleotide sequence ID" value="NZ_MBTA01000012.1"/>
</dbReference>
<dbReference type="OrthoDB" id="9784339at2"/>
<organism evidence="7 8">
    <name type="scientific">Pelobium manganitolerans</name>
    <dbReference type="NCBI Taxonomy" id="1842495"/>
    <lineage>
        <taxon>Bacteria</taxon>
        <taxon>Pseudomonadati</taxon>
        <taxon>Bacteroidota</taxon>
        <taxon>Sphingobacteriia</taxon>
        <taxon>Sphingobacteriales</taxon>
        <taxon>Sphingobacteriaceae</taxon>
        <taxon>Pelobium</taxon>
    </lineage>
</organism>
<evidence type="ECO:0000256" key="5">
    <source>
        <dbReference type="PIRSR" id="PIRSR617867-1"/>
    </source>
</evidence>
<evidence type="ECO:0000256" key="4">
    <source>
        <dbReference type="ARBA" id="ARBA00022912"/>
    </source>
</evidence>
<gene>
    <name evidence="7" type="ORF">BCY91_02540</name>
</gene>
<evidence type="ECO:0000256" key="1">
    <source>
        <dbReference type="ARBA" id="ARBA00011063"/>
    </source>
</evidence>
<dbReference type="InterPro" id="IPR017867">
    <property type="entry name" value="Tyr_phospatase_low_mol_wt"/>
</dbReference>
<dbReference type="PRINTS" id="PR00719">
    <property type="entry name" value="LMWPTPASE"/>
</dbReference>
<dbReference type="InterPro" id="IPR036196">
    <property type="entry name" value="Ptyr_pPase_sf"/>
</dbReference>
<feature type="domain" description="Phosphotyrosine protein phosphatase I" evidence="6">
    <location>
        <begin position="1"/>
        <end position="142"/>
    </location>
</feature>
<dbReference type="SMART" id="SM00226">
    <property type="entry name" value="LMWPc"/>
    <property type="match status" value="1"/>
</dbReference>
<keyword evidence="3" id="KW-0378">Hydrolase</keyword>
<comment type="similarity">
    <text evidence="1">Belongs to the low molecular weight phosphotyrosine protein phosphatase family.</text>
</comment>
<dbReference type="PANTHER" id="PTHR11717">
    <property type="entry name" value="LOW MOLECULAR WEIGHT PROTEIN TYROSINE PHOSPHATASE"/>
    <property type="match status" value="1"/>
</dbReference>
<dbReference type="Pfam" id="PF01451">
    <property type="entry name" value="LMWPc"/>
    <property type="match status" value="1"/>
</dbReference>
<proteinExistence type="inferred from homology"/>
<dbReference type="InterPro" id="IPR050438">
    <property type="entry name" value="LMW_PTPase"/>
</dbReference>
<feature type="active site" description="Nucleophile" evidence="5">
    <location>
        <position position="7"/>
    </location>
</feature>
<name>A0A419S7B1_9SPHI</name>
<dbReference type="EMBL" id="MBTA01000012">
    <property type="protein sequence ID" value="RKD17046.1"/>
    <property type="molecule type" value="Genomic_DNA"/>
</dbReference>
<dbReference type="CDD" id="cd16343">
    <property type="entry name" value="LMWPTP"/>
    <property type="match status" value="1"/>
</dbReference>
<feature type="active site" description="Nucleophile" evidence="5">
    <location>
        <position position="13"/>
    </location>
</feature>
<evidence type="ECO:0000256" key="2">
    <source>
        <dbReference type="ARBA" id="ARBA00013064"/>
    </source>
</evidence>
<keyword evidence="8" id="KW-1185">Reference proteome</keyword>
<dbReference type="Proteomes" id="UP000283433">
    <property type="component" value="Unassembled WGS sequence"/>
</dbReference>
<dbReference type="PANTHER" id="PTHR11717:SF7">
    <property type="entry name" value="LOW MOLECULAR WEIGHT PHOSPHOTYROSINE PROTEIN PHOSPHATASE"/>
    <property type="match status" value="1"/>
</dbReference>
<sequence length="148" mass="16720">MKILMVCLGNICRSPLAEGIMRHLADAQGLNWQVDSAGTGNYHIGKKPDHRSIKVAKAHGIDISAQQARQFSVADFDSFDVIAVMDEQNYRDVMRLAENDSQREKVRLLIKNEIVPDPYYDDALFAPVYDLIEKNCVSLLAELKTQNR</sequence>
<dbReference type="EC" id="3.1.3.48" evidence="2"/>
<feature type="active site" description="Proton donor" evidence="5">
    <location>
        <position position="117"/>
    </location>
</feature>
<evidence type="ECO:0000313" key="8">
    <source>
        <dbReference type="Proteomes" id="UP000283433"/>
    </source>
</evidence>
<dbReference type="Gene3D" id="3.40.50.2300">
    <property type="match status" value="1"/>
</dbReference>
<accession>A0A419S7B1</accession>
<dbReference type="SUPFAM" id="SSF52788">
    <property type="entry name" value="Phosphotyrosine protein phosphatases I"/>
    <property type="match status" value="1"/>
</dbReference>
<evidence type="ECO:0000313" key="7">
    <source>
        <dbReference type="EMBL" id="RKD17046.1"/>
    </source>
</evidence>
<evidence type="ECO:0000259" key="6">
    <source>
        <dbReference type="SMART" id="SM00226"/>
    </source>
</evidence>
<dbReference type="GO" id="GO:0004725">
    <property type="term" value="F:protein tyrosine phosphatase activity"/>
    <property type="evidence" value="ECO:0007669"/>
    <property type="project" value="UniProtKB-EC"/>
</dbReference>
<reference evidence="7 8" key="1">
    <citation type="submission" date="2016-07" db="EMBL/GenBank/DDBJ databases">
        <title>Genome of Pelobium manganitolerans.</title>
        <authorList>
            <person name="Wu S."/>
            <person name="Wang G."/>
        </authorList>
    </citation>
    <scope>NUCLEOTIDE SEQUENCE [LARGE SCALE GENOMIC DNA]</scope>
    <source>
        <strain evidence="7 8">YS-25</strain>
    </source>
</reference>
<keyword evidence="4" id="KW-0904">Protein phosphatase</keyword>
<evidence type="ECO:0000256" key="3">
    <source>
        <dbReference type="ARBA" id="ARBA00022801"/>
    </source>
</evidence>